<dbReference type="InterPro" id="IPR003852">
    <property type="entry name" value="Sig_transdc_His_kinase_KdpD_N"/>
</dbReference>
<dbReference type="Gene3D" id="3.30.565.10">
    <property type="entry name" value="Histidine kinase-like ATPase, C-terminal domain"/>
    <property type="match status" value="1"/>
</dbReference>
<dbReference type="InterPro" id="IPR003594">
    <property type="entry name" value="HATPase_dom"/>
</dbReference>
<dbReference type="PRINTS" id="PR00344">
    <property type="entry name" value="BCTRLSENSOR"/>
</dbReference>
<reference evidence="15" key="1">
    <citation type="submission" date="2015-09" db="EMBL/GenBank/DDBJ databases">
        <authorList>
            <consortium name="Pathogen Informatics"/>
        </authorList>
    </citation>
    <scope>NUCLEOTIDE SEQUENCE</scope>
    <source>
        <strain evidence="15">2789STDY5834896</strain>
    </source>
</reference>
<dbReference type="PANTHER" id="PTHR45569">
    <property type="entry name" value="SENSOR PROTEIN KDPD"/>
    <property type="match status" value="1"/>
</dbReference>
<keyword evidence="4" id="KW-0597">Phosphoprotein</keyword>
<dbReference type="GO" id="GO:0000155">
    <property type="term" value="F:phosphorelay sensor kinase activity"/>
    <property type="evidence" value="ECO:0007669"/>
    <property type="project" value="InterPro"/>
</dbReference>
<dbReference type="FunFam" id="3.30.565.10:FF:000006">
    <property type="entry name" value="Sensor histidine kinase WalK"/>
    <property type="match status" value="1"/>
</dbReference>
<sequence length="897" mass="99719">MLQDPKTPRDILRQIEREEEARHRGRLKIFFGYAAGVGKTYAMLQAAHDAAEQGIDVVAGYIEPHTRPQTMALLEGLEQLPARQLLYKGVQLREFDLDRAIERHPQLLLVDELAHQNAEGCRHQKRYQDIEELLAAGIDVYTTVNVQHIESLNDIVASITGVSVRERIPDRVFDGADQVELVDIEPEDLLARLRDGKVYQPRQARQAMGHFFSLENLTALREIALRRTADRVNRVGERSKQSSGSDYYTGEHILVCLSSSPSNAKIIRTAARMALAFRGTFTALFVETTGFASMNRKDRDRLRQNIHLAQQLGARIETVYGDDVPYQIAEFARIVGVSKIVIGRSGTQRRLGLRRRSLSEQLATYSPNLDIYIIPDRELPPYRPRPVPRTDRARPAVEFAKCLGILLAVTLVGIGFDRLGFSDVNIITVYILGVLLSAVATNGLVYSGVMSLASVLIFNFLFTQPRFTFNAYDQGYPVTFVIMFAAAFITGSLAGKIKKQAKQSAMVAYRTKVLLETNQMLQQKQEQRDIVSVTAGQLIKLLDRDVVFYLPEDGSLGQPTLFSSRSGAEHQDLLDENERAVAHWVYKNNKRAGAGTSTLGSAQCQYLAVRGANAVYGVVGIALESDEPDSFTYSLVLSILGECGLALEKELLVQKREEAAARAKNEQLRANLLRSISHDLRTPLTSISGNAGVLLASADSLSKAKQKQLYGDIYDDAMWLINLVENLLSVTRIEDGTMQIHTQAELVEEVIDEALRHLPRHSDQYHIDVQCSDELLLAKMDARLIVQVVINILDNAIKYTPPGSTIVLTSQKQGDMVAVEIADNGPGIPDEQKKRVFEMFYTLGSDIADSRRSMGMGLALCKSIVNAHGGQITVRDNQPQGTVFCFTLPAEEVTLHE</sequence>
<keyword evidence="11" id="KW-0902">Two-component regulatory system</keyword>
<dbReference type="InterPro" id="IPR027417">
    <property type="entry name" value="P-loop_NTPase"/>
</dbReference>
<dbReference type="Pfam" id="PF02518">
    <property type="entry name" value="HATPase_c"/>
    <property type="match status" value="1"/>
</dbReference>
<dbReference type="EMBL" id="FMHG01000001">
    <property type="protein sequence ID" value="SCJ54935.1"/>
    <property type="molecule type" value="Genomic_DNA"/>
</dbReference>
<evidence type="ECO:0000256" key="9">
    <source>
        <dbReference type="ARBA" id="ARBA00022840"/>
    </source>
</evidence>
<evidence type="ECO:0000256" key="6">
    <source>
        <dbReference type="ARBA" id="ARBA00022692"/>
    </source>
</evidence>
<dbReference type="InterPro" id="IPR052023">
    <property type="entry name" value="Histidine_kinase_KdpD"/>
</dbReference>
<evidence type="ECO:0000256" key="11">
    <source>
        <dbReference type="ARBA" id="ARBA00023012"/>
    </source>
</evidence>
<protein>
    <recommendedName>
        <fullName evidence="3">histidine kinase</fullName>
        <ecNumber evidence="3">2.7.13.3</ecNumber>
    </recommendedName>
</protein>
<dbReference type="AlphaFoldDB" id="A0A1C6HC92"/>
<dbReference type="Pfam" id="PF02702">
    <property type="entry name" value="KdpD"/>
    <property type="match status" value="1"/>
</dbReference>
<dbReference type="CDD" id="cd00082">
    <property type="entry name" value="HisKA"/>
    <property type="match status" value="1"/>
</dbReference>
<dbReference type="InterPro" id="IPR003661">
    <property type="entry name" value="HisK_dim/P_dom"/>
</dbReference>
<dbReference type="SUPFAM" id="SSF52540">
    <property type="entry name" value="P-loop containing nucleoside triphosphate hydrolases"/>
    <property type="match status" value="1"/>
</dbReference>
<feature type="transmembrane region" description="Helical" evidence="13">
    <location>
        <begin position="429"/>
        <end position="462"/>
    </location>
</feature>
<keyword evidence="8" id="KW-0418">Kinase</keyword>
<dbReference type="InterPro" id="IPR038318">
    <property type="entry name" value="KdpD_sf"/>
</dbReference>
<evidence type="ECO:0000256" key="3">
    <source>
        <dbReference type="ARBA" id="ARBA00012438"/>
    </source>
</evidence>
<feature type="transmembrane region" description="Helical" evidence="13">
    <location>
        <begin position="396"/>
        <end position="417"/>
    </location>
</feature>
<dbReference type="CDD" id="cd01987">
    <property type="entry name" value="USP_KdpD-like"/>
    <property type="match status" value="1"/>
</dbReference>
<dbReference type="InterPro" id="IPR025201">
    <property type="entry name" value="KdpD_TM"/>
</dbReference>
<comment type="catalytic activity">
    <reaction evidence="1">
        <text>ATP + protein L-histidine = ADP + protein N-phospho-L-histidine.</text>
        <dbReference type="EC" id="2.7.13.3"/>
    </reaction>
</comment>
<dbReference type="PANTHER" id="PTHR45569:SF1">
    <property type="entry name" value="SENSOR PROTEIN KDPD"/>
    <property type="match status" value="1"/>
</dbReference>
<keyword evidence="6 13" id="KW-0812">Transmembrane</keyword>
<evidence type="ECO:0000256" key="2">
    <source>
        <dbReference type="ARBA" id="ARBA00004141"/>
    </source>
</evidence>
<dbReference type="SUPFAM" id="SSF47384">
    <property type="entry name" value="Homodimeric domain of signal transducing histidine kinase"/>
    <property type="match status" value="1"/>
</dbReference>
<dbReference type="InterPro" id="IPR036097">
    <property type="entry name" value="HisK_dim/P_sf"/>
</dbReference>
<dbReference type="SUPFAM" id="SSF55874">
    <property type="entry name" value="ATPase domain of HSP90 chaperone/DNA topoisomerase II/histidine kinase"/>
    <property type="match status" value="1"/>
</dbReference>
<evidence type="ECO:0000256" key="5">
    <source>
        <dbReference type="ARBA" id="ARBA00022679"/>
    </source>
</evidence>
<keyword evidence="12 13" id="KW-0472">Membrane</keyword>
<dbReference type="SMART" id="SM00388">
    <property type="entry name" value="HisKA"/>
    <property type="match status" value="1"/>
</dbReference>
<evidence type="ECO:0000313" key="15">
    <source>
        <dbReference type="EMBL" id="SCJ54935.1"/>
    </source>
</evidence>
<dbReference type="GO" id="GO:0005524">
    <property type="term" value="F:ATP binding"/>
    <property type="evidence" value="ECO:0007669"/>
    <property type="project" value="UniProtKB-KW"/>
</dbReference>
<dbReference type="PROSITE" id="PS50109">
    <property type="entry name" value="HIS_KIN"/>
    <property type="match status" value="1"/>
</dbReference>
<dbReference type="Gene3D" id="3.30.450.40">
    <property type="match status" value="1"/>
</dbReference>
<evidence type="ECO:0000256" key="4">
    <source>
        <dbReference type="ARBA" id="ARBA00022553"/>
    </source>
</evidence>
<dbReference type="InterPro" id="IPR036890">
    <property type="entry name" value="HATPase_C_sf"/>
</dbReference>
<dbReference type="SMART" id="SM00387">
    <property type="entry name" value="HATPase_c"/>
    <property type="match status" value="1"/>
</dbReference>
<dbReference type="SUPFAM" id="SSF52402">
    <property type="entry name" value="Adenine nucleotide alpha hydrolases-like"/>
    <property type="match status" value="1"/>
</dbReference>
<dbReference type="FunFam" id="3.40.50.300:FF:000483">
    <property type="entry name" value="Sensor histidine kinase KdpD"/>
    <property type="match status" value="1"/>
</dbReference>
<evidence type="ECO:0000256" key="13">
    <source>
        <dbReference type="SAM" id="Phobius"/>
    </source>
</evidence>
<evidence type="ECO:0000259" key="14">
    <source>
        <dbReference type="PROSITE" id="PS50109"/>
    </source>
</evidence>
<dbReference type="CDD" id="cd00075">
    <property type="entry name" value="HATPase"/>
    <property type="match status" value="1"/>
</dbReference>
<dbReference type="Gene3D" id="3.40.50.300">
    <property type="entry name" value="P-loop containing nucleotide triphosphate hydrolases"/>
    <property type="match status" value="1"/>
</dbReference>
<keyword evidence="7" id="KW-0547">Nucleotide-binding</keyword>
<keyword evidence="5 15" id="KW-0808">Transferase</keyword>
<proteinExistence type="predicted"/>
<gene>
    <name evidence="15" type="primary">kdpD</name>
    <name evidence="15" type="ORF">SAMEA3545359_00772</name>
</gene>
<evidence type="ECO:0000256" key="7">
    <source>
        <dbReference type="ARBA" id="ARBA00022741"/>
    </source>
</evidence>
<evidence type="ECO:0000256" key="12">
    <source>
        <dbReference type="ARBA" id="ARBA00023136"/>
    </source>
</evidence>
<dbReference type="Gene3D" id="1.20.120.620">
    <property type="entry name" value="Backbone structure of the membrane domain of e. Coli histidine kinase receptor kdpd"/>
    <property type="match status" value="1"/>
</dbReference>
<comment type="subcellular location">
    <subcellularLocation>
        <location evidence="2">Membrane</location>
        <topology evidence="2">Multi-pass membrane protein</topology>
    </subcellularLocation>
</comment>
<dbReference type="EC" id="2.7.13.3" evidence="3"/>
<name>A0A1C6HC92_9FIRM</name>
<organism evidence="15">
    <name type="scientific">uncultured Anaerotruncus sp</name>
    <dbReference type="NCBI Taxonomy" id="905011"/>
    <lineage>
        <taxon>Bacteria</taxon>
        <taxon>Bacillati</taxon>
        <taxon>Bacillota</taxon>
        <taxon>Clostridia</taxon>
        <taxon>Eubacteriales</taxon>
        <taxon>Oscillospiraceae</taxon>
        <taxon>Anaerotruncus</taxon>
        <taxon>environmental samples</taxon>
    </lineage>
</organism>
<evidence type="ECO:0000256" key="8">
    <source>
        <dbReference type="ARBA" id="ARBA00022777"/>
    </source>
</evidence>
<dbReference type="Gene3D" id="3.40.50.620">
    <property type="entry name" value="HUPs"/>
    <property type="match status" value="1"/>
</dbReference>
<evidence type="ECO:0000256" key="10">
    <source>
        <dbReference type="ARBA" id="ARBA00022989"/>
    </source>
</evidence>
<dbReference type="InterPro" id="IPR005467">
    <property type="entry name" value="His_kinase_dom"/>
</dbReference>
<dbReference type="GO" id="GO:0005886">
    <property type="term" value="C:plasma membrane"/>
    <property type="evidence" value="ECO:0007669"/>
    <property type="project" value="TreeGrafter"/>
</dbReference>
<dbReference type="InterPro" id="IPR004358">
    <property type="entry name" value="Sig_transdc_His_kin-like_C"/>
</dbReference>
<dbReference type="Gene3D" id="1.10.287.130">
    <property type="match status" value="1"/>
</dbReference>
<dbReference type="InterPro" id="IPR029016">
    <property type="entry name" value="GAF-like_dom_sf"/>
</dbReference>
<dbReference type="GO" id="GO:0005737">
    <property type="term" value="C:cytoplasm"/>
    <property type="evidence" value="ECO:0007669"/>
    <property type="project" value="UniProtKB-ARBA"/>
</dbReference>
<dbReference type="Pfam" id="PF00512">
    <property type="entry name" value="HisKA"/>
    <property type="match status" value="1"/>
</dbReference>
<feature type="transmembrane region" description="Helical" evidence="13">
    <location>
        <begin position="474"/>
        <end position="494"/>
    </location>
</feature>
<dbReference type="InterPro" id="IPR014729">
    <property type="entry name" value="Rossmann-like_a/b/a_fold"/>
</dbReference>
<dbReference type="Pfam" id="PF13493">
    <property type="entry name" value="DUF4118"/>
    <property type="match status" value="1"/>
</dbReference>
<keyword evidence="10 13" id="KW-1133">Transmembrane helix</keyword>
<feature type="domain" description="Histidine kinase" evidence="14">
    <location>
        <begin position="675"/>
        <end position="892"/>
    </location>
</feature>
<evidence type="ECO:0000256" key="1">
    <source>
        <dbReference type="ARBA" id="ARBA00000085"/>
    </source>
</evidence>
<accession>A0A1C6HC92</accession>
<keyword evidence="9" id="KW-0067">ATP-binding</keyword>